<feature type="transmembrane region" description="Helical" evidence="2">
    <location>
        <begin position="201"/>
        <end position="222"/>
    </location>
</feature>
<organism evidence="3">
    <name type="scientific">Ulva flexuosa</name>
    <dbReference type="NCBI Taxonomy" id="83791"/>
    <lineage>
        <taxon>Eukaryota</taxon>
        <taxon>Viridiplantae</taxon>
        <taxon>Chlorophyta</taxon>
        <taxon>core chlorophytes</taxon>
        <taxon>Ulvophyceae</taxon>
        <taxon>OUU clade</taxon>
        <taxon>Ulvales</taxon>
        <taxon>Ulvaceae</taxon>
        <taxon>Ulva</taxon>
    </lineage>
</organism>
<evidence type="ECO:0000256" key="1">
    <source>
        <dbReference type="SAM" id="Coils"/>
    </source>
</evidence>
<dbReference type="CDD" id="cd14686">
    <property type="entry name" value="bZIP"/>
    <property type="match status" value="1"/>
</dbReference>
<proteinExistence type="predicted"/>
<feature type="transmembrane region" description="Helical" evidence="2">
    <location>
        <begin position="92"/>
        <end position="112"/>
    </location>
</feature>
<dbReference type="AlphaFoldDB" id="A0A3S6PAB2"/>
<feature type="transmembrane region" description="Helical" evidence="2">
    <location>
        <begin position="269"/>
        <end position="291"/>
    </location>
</feature>
<keyword evidence="2" id="KW-0472">Membrane</keyword>
<keyword evidence="2" id="KW-0812">Transmembrane</keyword>
<dbReference type="EMBL" id="KY626326">
    <property type="protein sequence ID" value="ATP01433.1"/>
    <property type="molecule type" value="Genomic_DNA"/>
</dbReference>
<geneLocation type="mitochondrion" evidence="3"/>
<keyword evidence="2" id="KW-1133">Transmembrane helix</keyword>
<evidence type="ECO:0008006" key="4">
    <source>
        <dbReference type="Google" id="ProtNLM"/>
    </source>
</evidence>
<evidence type="ECO:0000313" key="3">
    <source>
        <dbReference type="EMBL" id="ATP01433.1"/>
    </source>
</evidence>
<gene>
    <name evidence="3" type="primary">orf425</name>
</gene>
<name>A0A3S6PAB2_9CHLO</name>
<protein>
    <recommendedName>
        <fullName evidence="4">Transmembrane protein</fullName>
    </recommendedName>
</protein>
<sequence>MIHSLLTISILLSMLLPIINWALSFFQLTKVKWLRTLFVLTEVLLTAVTLLAVIMVLLKYHLIINRIDLLTLSFYFILFMVQVYYIRNYSKISYVFLTSVLTLLLTLFTYAIAYDLVSTMPIHWYYLAHLLVLLGWDHNEAIGILRKQTWINKIQIFESILPRKNISTYVLSSVASFCYSSLNLCVLLSCKTKTTGIPEWVAFSLTILILVLTGVTSFSLLVKHENIGDVQFPGSLLIHYIVQGYKRCYNLISGNVQINTKPKFTLRTLLFALLLIIDALGSTAFAVTIPLEASSSPSSPVGEGNVPSATRQTFSSIGSEVAQGVQQGLRDIPRVTTSTAGAAGVLGAAGAIGTSVYTAVTGTEDAAGPSAQVEEPQQARIRELEGQVKGLETENTHLKKALQNEQNKTFFQRYFKCFGANSSND</sequence>
<reference evidence="3" key="1">
    <citation type="submission" date="2017-02" db="EMBL/GenBank/DDBJ databases">
        <title>The complete mitochondrial genome sequence of the green macroalga Ulva flexuosa.</title>
        <authorList>
            <person name="Liu F."/>
        </authorList>
    </citation>
    <scope>NUCLEOTIDE SEQUENCE</scope>
</reference>
<feature type="transmembrane region" description="Helical" evidence="2">
    <location>
        <begin position="6"/>
        <end position="25"/>
    </location>
</feature>
<feature type="transmembrane region" description="Helical" evidence="2">
    <location>
        <begin position="63"/>
        <end position="85"/>
    </location>
</feature>
<keyword evidence="1" id="KW-0175">Coiled coil</keyword>
<evidence type="ECO:0000256" key="2">
    <source>
        <dbReference type="SAM" id="Phobius"/>
    </source>
</evidence>
<feature type="coiled-coil region" evidence="1">
    <location>
        <begin position="381"/>
        <end position="408"/>
    </location>
</feature>
<keyword evidence="3" id="KW-0496">Mitochondrion</keyword>
<feature type="transmembrane region" description="Helical" evidence="2">
    <location>
        <begin position="37"/>
        <end position="57"/>
    </location>
</feature>
<accession>A0A3S6PAB2</accession>